<dbReference type="Proteomes" id="UP000019184">
    <property type="component" value="Unassembled WGS sequence"/>
</dbReference>
<gene>
    <name evidence="1" type="ORF">BN874_30049</name>
</gene>
<dbReference type="EMBL" id="CBTK010000223">
    <property type="protein sequence ID" value="CDH45917.1"/>
    <property type="molecule type" value="Genomic_DNA"/>
</dbReference>
<comment type="caution">
    <text evidence="1">The sequence shown here is derived from an EMBL/GenBank/DDBJ whole genome shotgun (WGS) entry which is preliminary data.</text>
</comment>
<dbReference type="RefSeq" id="WP_034434121.1">
    <property type="nucleotide sequence ID" value="NZ_CBTK010000223.1"/>
</dbReference>
<sequence>MKKDEQKTPEAIESESFFRKMMLDNLKSTSTIDGYELQLFDWYIRETEQLIAGMLSAEKTYIQEQIDAGAEDINDSGIVAAEYHLKRVRYSHVIYMTSLLEIFLERSCEKLTNIIGKQNMPFNVGDLQGDPWSVKRKFLERYGKFEIPKNILL</sequence>
<accession>A0A7U7GCU0</accession>
<name>A0A7U7GCU0_9GAMM</name>
<reference evidence="1 2" key="1">
    <citation type="journal article" date="2014" name="ISME J.">
        <title>Candidatus Competibacter-lineage genomes retrieved from metagenomes reveal functional metabolic diversity.</title>
        <authorList>
            <person name="McIlroy S.J."/>
            <person name="Albertsen M."/>
            <person name="Andresen E.K."/>
            <person name="Saunders A.M."/>
            <person name="Kristiansen R."/>
            <person name="Stokholm-Bjerregaard M."/>
            <person name="Nielsen K.L."/>
            <person name="Nielsen P.H."/>
        </authorList>
    </citation>
    <scope>NUCLEOTIDE SEQUENCE [LARGE SCALE GENOMIC DNA]</scope>
    <source>
        <strain evidence="1 2">Run_B_J11</strain>
    </source>
</reference>
<keyword evidence="2" id="KW-1185">Reference proteome</keyword>
<dbReference type="AlphaFoldDB" id="A0A7U7GCU0"/>
<evidence type="ECO:0000313" key="1">
    <source>
        <dbReference type="EMBL" id="CDH45917.1"/>
    </source>
</evidence>
<dbReference type="OrthoDB" id="6064591at2"/>
<organism evidence="1 2">
    <name type="scientific">Candidatus Contendobacter odensis Run_B_J11</name>
    <dbReference type="NCBI Taxonomy" id="1400861"/>
    <lineage>
        <taxon>Bacteria</taxon>
        <taxon>Pseudomonadati</taxon>
        <taxon>Pseudomonadota</taxon>
        <taxon>Gammaproteobacteria</taxon>
        <taxon>Candidatus Competibacteraceae</taxon>
        <taxon>Candidatus Contendibacter</taxon>
    </lineage>
</organism>
<evidence type="ECO:0000313" key="2">
    <source>
        <dbReference type="Proteomes" id="UP000019184"/>
    </source>
</evidence>
<proteinExistence type="predicted"/>
<protein>
    <submittedName>
        <fullName evidence="1">Uncharacterized protein</fullName>
    </submittedName>
</protein>